<dbReference type="AlphaFoldDB" id="B9S811"/>
<dbReference type="PANTHER" id="PTHR33526">
    <property type="entry name" value="OS07G0123800 PROTEIN"/>
    <property type="match status" value="1"/>
</dbReference>
<organism evidence="1 2">
    <name type="scientific">Ricinus communis</name>
    <name type="common">Castor bean</name>
    <dbReference type="NCBI Taxonomy" id="3988"/>
    <lineage>
        <taxon>Eukaryota</taxon>
        <taxon>Viridiplantae</taxon>
        <taxon>Streptophyta</taxon>
        <taxon>Embryophyta</taxon>
        <taxon>Tracheophyta</taxon>
        <taxon>Spermatophyta</taxon>
        <taxon>Magnoliopsida</taxon>
        <taxon>eudicotyledons</taxon>
        <taxon>Gunneridae</taxon>
        <taxon>Pentapetalae</taxon>
        <taxon>rosids</taxon>
        <taxon>fabids</taxon>
        <taxon>Malpighiales</taxon>
        <taxon>Euphorbiaceae</taxon>
        <taxon>Acalyphoideae</taxon>
        <taxon>Acalypheae</taxon>
        <taxon>Ricinus</taxon>
    </lineage>
</organism>
<dbReference type="Proteomes" id="UP000008311">
    <property type="component" value="Unassembled WGS sequence"/>
</dbReference>
<dbReference type="PIRSF" id="PIRSF031279">
    <property type="entry name" value="UCP031279"/>
    <property type="match status" value="1"/>
</dbReference>
<sequence>MRSKPNKLSKLVQISKAPIRILCKARDFYVKGMLGFANSGNVGCGSIGGGATDLPKSYSVNSLRDVDDEEFKKLLRLLSEKGTETESYMQSSEQGDWRSCSRKASAMRRNYSVGVGKIGRIDEGRACSFREEEDDVNGNSYSRSRSHAVRRNVVYY</sequence>
<name>B9S811_RICCO</name>
<dbReference type="EMBL" id="EQ973887">
    <property type="protein sequence ID" value="EEF40327.1"/>
    <property type="molecule type" value="Genomic_DNA"/>
</dbReference>
<dbReference type="InParanoid" id="B9S811"/>
<keyword evidence="2" id="KW-1185">Reference proteome</keyword>
<evidence type="ECO:0000313" key="1">
    <source>
        <dbReference type="EMBL" id="EEF40327.1"/>
    </source>
</evidence>
<evidence type="ECO:0000313" key="2">
    <source>
        <dbReference type="Proteomes" id="UP000008311"/>
    </source>
</evidence>
<accession>B9S811</accession>
<dbReference type="InterPro" id="IPR016972">
    <property type="entry name" value="UCP031279"/>
</dbReference>
<reference evidence="2" key="1">
    <citation type="journal article" date="2010" name="Nat. Biotechnol.">
        <title>Draft genome sequence of the oilseed species Ricinus communis.</title>
        <authorList>
            <person name="Chan A.P."/>
            <person name="Crabtree J."/>
            <person name="Zhao Q."/>
            <person name="Lorenzi H."/>
            <person name="Orvis J."/>
            <person name="Puiu D."/>
            <person name="Melake-Berhan A."/>
            <person name="Jones K.M."/>
            <person name="Redman J."/>
            <person name="Chen G."/>
            <person name="Cahoon E.B."/>
            <person name="Gedil M."/>
            <person name="Stanke M."/>
            <person name="Haas B.J."/>
            <person name="Wortman J.R."/>
            <person name="Fraser-Liggett C.M."/>
            <person name="Ravel J."/>
            <person name="Rabinowicz P.D."/>
        </authorList>
    </citation>
    <scope>NUCLEOTIDE SEQUENCE [LARGE SCALE GENOMIC DNA]</scope>
    <source>
        <strain evidence="2">cv. Hale</strain>
    </source>
</reference>
<gene>
    <name evidence="1" type="ORF">RCOM_1383450</name>
</gene>
<proteinExistence type="predicted"/>
<dbReference type="PANTHER" id="PTHR33526:SF20">
    <property type="entry name" value="VQ DOMAIN-CONTAINING PROTEIN"/>
    <property type="match status" value="1"/>
</dbReference>
<protein>
    <submittedName>
        <fullName evidence="1">Uncharacterized protein</fullName>
    </submittedName>
</protein>
<dbReference type="eggNOG" id="ENOG502SSH1">
    <property type="taxonomic scope" value="Eukaryota"/>
</dbReference>